<organism evidence="1 2">
    <name type="scientific">Companilactobacillus crustorum JCM 15951</name>
    <dbReference type="NCBI Taxonomy" id="1423737"/>
    <lineage>
        <taxon>Bacteria</taxon>
        <taxon>Bacillati</taxon>
        <taxon>Bacillota</taxon>
        <taxon>Bacilli</taxon>
        <taxon>Lactobacillales</taxon>
        <taxon>Lactobacillaceae</taxon>
        <taxon>Companilactobacillus</taxon>
    </lineage>
</organism>
<dbReference type="Pfam" id="PF12636">
    <property type="entry name" value="DUF3781"/>
    <property type="match status" value="1"/>
</dbReference>
<gene>
    <name evidence="1" type="ORF">FD26_GL000703</name>
</gene>
<proteinExistence type="predicted"/>
<sequence>MEIILIPESAVFLKNICYTKLVFDRVNKKLQTNLSNEEIKNLVNKIISDSETSIIKRGKNYYLQNNHVELVINSYNYRLITANKKI</sequence>
<protein>
    <recommendedName>
        <fullName evidence="3">DUF3781 domain-containing protein</fullName>
    </recommendedName>
</protein>
<name>A0A837RM49_9LACO</name>
<dbReference type="InterPro" id="IPR024229">
    <property type="entry name" value="DUF3781"/>
</dbReference>
<evidence type="ECO:0008006" key="3">
    <source>
        <dbReference type="Google" id="ProtNLM"/>
    </source>
</evidence>
<evidence type="ECO:0000313" key="1">
    <source>
        <dbReference type="EMBL" id="KRK44344.1"/>
    </source>
</evidence>
<accession>A0A837RM49</accession>
<dbReference type="Proteomes" id="UP000050964">
    <property type="component" value="Unassembled WGS sequence"/>
</dbReference>
<evidence type="ECO:0000313" key="2">
    <source>
        <dbReference type="Proteomes" id="UP000050964"/>
    </source>
</evidence>
<reference evidence="1 2" key="1">
    <citation type="journal article" date="2015" name="Genome Announc.">
        <title>Expanding the biotechnology potential of lactobacilli through comparative genomics of 213 strains and associated genera.</title>
        <authorList>
            <person name="Sun Z."/>
            <person name="Harris H.M."/>
            <person name="McCann A."/>
            <person name="Guo C."/>
            <person name="Argimon S."/>
            <person name="Zhang W."/>
            <person name="Yang X."/>
            <person name="Jeffery I.B."/>
            <person name="Cooney J.C."/>
            <person name="Kagawa T.F."/>
            <person name="Liu W."/>
            <person name="Song Y."/>
            <person name="Salvetti E."/>
            <person name="Wrobel A."/>
            <person name="Rasinkangas P."/>
            <person name="Parkhill J."/>
            <person name="Rea M.C."/>
            <person name="O'Sullivan O."/>
            <person name="Ritari J."/>
            <person name="Douillard F.P."/>
            <person name="Paul Ross R."/>
            <person name="Yang R."/>
            <person name="Briner A.E."/>
            <person name="Felis G.E."/>
            <person name="de Vos W.M."/>
            <person name="Barrangou R."/>
            <person name="Klaenhammer T.R."/>
            <person name="Caufield P.W."/>
            <person name="Cui Y."/>
            <person name="Zhang H."/>
            <person name="O'Toole P.W."/>
        </authorList>
    </citation>
    <scope>NUCLEOTIDE SEQUENCE [LARGE SCALE GENOMIC DNA]</scope>
    <source>
        <strain evidence="1 2">JCM 15951</strain>
    </source>
</reference>
<comment type="caution">
    <text evidence="1">The sequence shown here is derived from an EMBL/GenBank/DDBJ whole genome shotgun (WGS) entry which is preliminary data.</text>
</comment>
<dbReference type="EMBL" id="AZDB01000002">
    <property type="protein sequence ID" value="KRK44344.1"/>
    <property type="molecule type" value="Genomic_DNA"/>
</dbReference>
<dbReference type="AlphaFoldDB" id="A0A837RM49"/>